<dbReference type="Proteomes" id="UP000326354">
    <property type="component" value="Chromosome"/>
</dbReference>
<dbReference type="InterPro" id="IPR036513">
    <property type="entry name" value="STAS_dom_sf"/>
</dbReference>
<protein>
    <recommendedName>
        <fullName evidence="1">STAS domain-containing protein</fullName>
    </recommendedName>
</protein>
<dbReference type="InterPro" id="IPR002645">
    <property type="entry name" value="STAS_dom"/>
</dbReference>
<organism evidence="2 3">
    <name type="scientific">Uabimicrobium amorphum</name>
    <dbReference type="NCBI Taxonomy" id="2596890"/>
    <lineage>
        <taxon>Bacteria</taxon>
        <taxon>Pseudomonadati</taxon>
        <taxon>Planctomycetota</taxon>
        <taxon>Candidatus Uabimicrobiia</taxon>
        <taxon>Candidatus Uabimicrobiales</taxon>
        <taxon>Candidatus Uabimicrobiaceae</taxon>
        <taxon>Candidatus Uabimicrobium</taxon>
    </lineage>
</organism>
<gene>
    <name evidence="2" type="ORF">UABAM_04381</name>
</gene>
<dbReference type="OrthoDB" id="272614at2"/>
<dbReference type="AlphaFoldDB" id="A0A5S9ISS9"/>
<sequence length="230" mass="25729">MSSGHYIENIYTQKSITETIEKNSEYRGCCIYVKKQSTISNCVFDNCSFREDIEVGLMKECFLNNCSLRNVKIHKLQVCNFSGGHIDYLELDEGANGSLWSTNIDLLLLKNTYKICRIPHKDIMHVKVCGMISGCNVRELERMTLGSLEKGNKKLVVDFESAVYGSSTGMGILVKIADGYLEQKGAIVLTHVPEKMIALFEMLGLATILPVFPDLPSAIKAFEDGTKYSF</sequence>
<dbReference type="Gene3D" id="3.30.750.24">
    <property type="entry name" value="STAS domain"/>
    <property type="match status" value="1"/>
</dbReference>
<keyword evidence="3" id="KW-1185">Reference proteome</keyword>
<dbReference type="Pfam" id="PF01740">
    <property type="entry name" value="STAS"/>
    <property type="match status" value="1"/>
</dbReference>
<evidence type="ECO:0000313" key="3">
    <source>
        <dbReference type="Proteomes" id="UP000326354"/>
    </source>
</evidence>
<dbReference type="SUPFAM" id="SSF52091">
    <property type="entry name" value="SpoIIaa-like"/>
    <property type="match status" value="1"/>
</dbReference>
<evidence type="ECO:0000313" key="2">
    <source>
        <dbReference type="EMBL" id="BBM85995.1"/>
    </source>
</evidence>
<dbReference type="PANTHER" id="PTHR33495">
    <property type="entry name" value="ANTI-SIGMA FACTOR ANTAGONIST TM_1081-RELATED-RELATED"/>
    <property type="match status" value="1"/>
</dbReference>
<dbReference type="GO" id="GO:0043856">
    <property type="term" value="F:anti-sigma factor antagonist activity"/>
    <property type="evidence" value="ECO:0007669"/>
    <property type="project" value="TreeGrafter"/>
</dbReference>
<dbReference type="PANTHER" id="PTHR33495:SF2">
    <property type="entry name" value="ANTI-SIGMA FACTOR ANTAGONIST TM_1081-RELATED"/>
    <property type="match status" value="1"/>
</dbReference>
<evidence type="ECO:0000259" key="1">
    <source>
        <dbReference type="PROSITE" id="PS50801"/>
    </source>
</evidence>
<dbReference type="CDD" id="cd07043">
    <property type="entry name" value="STAS_anti-anti-sigma_factors"/>
    <property type="match status" value="1"/>
</dbReference>
<dbReference type="RefSeq" id="WP_151970075.1">
    <property type="nucleotide sequence ID" value="NZ_AP019860.1"/>
</dbReference>
<name>A0A5S9ISS9_UABAM</name>
<dbReference type="KEGG" id="uam:UABAM_04381"/>
<proteinExistence type="predicted"/>
<dbReference type="PROSITE" id="PS50801">
    <property type="entry name" value="STAS"/>
    <property type="match status" value="1"/>
</dbReference>
<reference evidence="2 3" key="1">
    <citation type="submission" date="2019-08" db="EMBL/GenBank/DDBJ databases">
        <title>Complete genome sequence of Candidatus Uab amorphum.</title>
        <authorList>
            <person name="Shiratori T."/>
            <person name="Suzuki S."/>
            <person name="Kakizawa Y."/>
            <person name="Ishida K."/>
        </authorList>
    </citation>
    <scope>NUCLEOTIDE SEQUENCE [LARGE SCALE GENOMIC DNA]</scope>
    <source>
        <strain evidence="2 3">SRT547</strain>
    </source>
</reference>
<dbReference type="EMBL" id="AP019860">
    <property type="protein sequence ID" value="BBM85995.1"/>
    <property type="molecule type" value="Genomic_DNA"/>
</dbReference>
<feature type="domain" description="STAS" evidence="1">
    <location>
        <begin position="122"/>
        <end position="222"/>
    </location>
</feature>
<accession>A0A5S9ISS9</accession>